<keyword evidence="5 8" id="KW-1133">Transmembrane helix</keyword>
<keyword evidence="3" id="KW-1003">Cell membrane</keyword>
<evidence type="ECO:0000313" key="10">
    <source>
        <dbReference type="Proteomes" id="UP000253490"/>
    </source>
</evidence>
<dbReference type="EMBL" id="QNRX01000004">
    <property type="protein sequence ID" value="RBP67349.1"/>
    <property type="molecule type" value="Genomic_DNA"/>
</dbReference>
<sequence>MKCREPINSITHLIGIVLSLLALALLLLSTINHFSYENLISSIVFSLGLIGLYTASTVYHWKIASIEKLEFLRKIDHIMIYVLIASTYTPICLITLKGFLGYLLLGLIWSLALIGIILKIFWMNAPRWLSTSFYLLLGWISIFFIYPISKALPAPAITLLVLGGVMYSVGAIIYGKKSEKCKIGKFGFHEIFHVFILLGSFFHFIMIFRYIIV</sequence>
<keyword evidence="6 8" id="KW-0472">Membrane</keyword>
<dbReference type="GO" id="GO:0005886">
    <property type="term" value="C:plasma membrane"/>
    <property type="evidence" value="ECO:0007669"/>
    <property type="project" value="UniProtKB-SubCell"/>
</dbReference>
<feature type="binding site" evidence="7">
    <location>
        <position position="60"/>
    </location>
    <ligand>
        <name>Zn(2+)</name>
        <dbReference type="ChEBI" id="CHEBI:29105"/>
    </ligand>
</feature>
<evidence type="ECO:0000313" key="9">
    <source>
        <dbReference type="EMBL" id="RBP67349.1"/>
    </source>
</evidence>
<evidence type="ECO:0000256" key="4">
    <source>
        <dbReference type="ARBA" id="ARBA00022692"/>
    </source>
</evidence>
<dbReference type="GO" id="GO:0140911">
    <property type="term" value="F:pore-forming activity"/>
    <property type="evidence" value="ECO:0007669"/>
    <property type="project" value="InterPro"/>
</dbReference>
<dbReference type="InterPro" id="IPR005744">
    <property type="entry name" value="Hy-lIII"/>
</dbReference>
<dbReference type="AlphaFoldDB" id="A0A366ID42"/>
<evidence type="ECO:0000256" key="7">
    <source>
        <dbReference type="PIRSR" id="PIRSR604254-1"/>
    </source>
</evidence>
<keyword evidence="4 8" id="KW-0812">Transmembrane</keyword>
<feature type="transmembrane region" description="Helical" evidence="8">
    <location>
        <begin position="39"/>
        <end position="58"/>
    </location>
</feature>
<keyword evidence="7" id="KW-0862">Zinc</keyword>
<feature type="transmembrane region" description="Helical" evidence="8">
    <location>
        <begin position="12"/>
        <end position="33"/>
    </location>
</feature>
<dbReference type="PANTHER" id="PTHR20855:SF3">
    <property type="entry name" value="LD03007P"/>
    <property type="match status" value="1"/>
</dbReference>
<gene>
    <name evidence="9" type="ORF">DES36_10448</name>
</gene>
<evidence type="ECO:0000256" key="6">
    <source>
        <dbReference type="ARBA" id="ARBA00023136"/>
    </source>
</evidence>
<dbReference type="Pfam" id="PF03006">
    <property type="entry name" value="HlyIII"/>
    <property type="match status" value="1"/>
</dbReference>
<organism evidence="9 10">
    <name type="scientific">Alkalibaculum bacchi</name>
    <dbReference type="NCBI Taxonomy" id="645887"/>
    <lineage>
        <taxon>Bacteria</taxon>
        <taxon>Bacillati</taxon>
        <taxon>Bacillota</taxon>
        <taxon>Clostridia</taxon>
        <taxon>Eubacteriales</taxon>
        <taxon>Eubacteriaceae</taxon>
        <taxon>Alkalibaculum</taxon>
    </lineage>
</organism>
<feature type="binding site" evidence="7">
    <location>
        <position position="193"/>
    </location>
    <ligand>
        <name>Zn(2+)</name>
        <dbReference type="ChEBI" id="CHEBI:29105"/>
    </ligand>
</feature>
<dbReference type="InterPro" id="IPR004254">
    <property type="entry name" value="AdipoR/HlyIII-related"/>
</dbReference>
<dbReference type="PANTHER" id="PTHR20855">
    <property type="entry name" value="ADIPOR/PROGESTIN RECEPTOR-RELATED"/>
    <property type="match status" value="1"/>
</dbReference>
<evidence type="ECO:0000256" key="3">
    <source>
        <dbReference type="ARBA" id="ARBA00022475"/>
    </source>
</evidence>
<comment type="similarity">
    <text evidence="2">Belongs to the UPF0073 (Hly-III) family.</text>
</comment>
<evidence type="ECO:0000256" key="5">
    <source>
        <dbReference type="ARBA" id="ARBA00022989"/>
    </source>
</evidence>
<comment type="subcellular location">
    <subcellularLocation>
        <location evidence="1">Cell membrane</location>
        <topology evidence="1">Multi-pass membrane protein</topology>
    </subcellularLocation>
</comment>
<feature type="transmembrane region" description="Helical" evidence="8">
    <location>
        <begin position="128"/>
        <end position="148"/>
    </location>
</feature>
<comment type="caution">
    <text evidence="9">The sequence shown here is derived from an EMBL/GenBank/DDBJ whole genome shotgun (WGS) entry which is preliminary data.</text>
</comment>
<dbReference type="RefSeq" id="WP_242981688.1">
    <property type="nucleotide sequence ID" value="NZ_QNRX01000004.1"/>
</dbReference>
<accession>A0A366ID42</accession>
<feature type="transmembrane region" description="Helical" evidence="8">
    <location>
        <begin position="186"/>
        <end position="212"/>
    </location>
</feature>
<proteinExistence type="inferred from homology"/>
<reference evidence="9 10" key="1">
    <citation type="submission" date="2018-06" db="EMBL/GenBank/DDBJ databases">
        <title>Genomic Encyclopedia of Type Strains, Phase IV (KMG-IV): sequencing the most valuable type-strain genomes for metagenomic binning, comparative biology and taxonomic classification.</title>
        <authorList>
            <person name="Goeker M."/>
        </authorList>
    </citation>
    <scope>NUCLEOTIDE SEQUENCE [LARGE SCALE GENOMIC DNA]</scope>
    <source>
        <strain evidence="9 10">DSM 22112</strain>
    </source>
</reference>
<evidence type="ECO:0000256" key="2">
    <source>
        <dbReference type="ARBA" id="ARBA00008488"/>
    </source>
</evidence>
<evidence type="ECO:0000256" key="8">
    <source>
        <dbReference type="SAM" id="Phobius"/>
    </source>
</evidence>
<dbReference type="NCBIfam" id="TIGR01065">
    <property type="entry name" value="hlyIII"/>
    <property type="match status" value="1"/>
</dbReference>
<evidence type="ECO:0000256" key="1">
    <source>
        <dbReference type="ARBA" id="ARBA00004651"/>
    </source>
</evidence>
<keyword evidence="7" id="KW-0479">Metal-binding</keyword>
<dbReference type="GO" id="GO:0046872">
    <property type="term" value="F:metal ion binding"/>
    <property type="evidence" value="ECO:0007669"/>
    <property type="project" value="UniProtKB-KW"/>
</dbReference>
<feature type="transmembrane region" description="Helical" evidence="8">
    <location>
        <begin position="154"/>
        <end position="174"/>
    </location>
</feature>
<protein>
    <submittedName>
        <fullName evidence="9">Hemolysin III</fullName>
    </submittedName>
</protein>
<feature type="transmembrane region" description="Helical" evidence="8">
    <location>
        <begin position="102"/>
        <end position="121"/>
    </location>
</feature>
<keyword evidence="10" id="KW-1185">Reference proteome</keyword>
<name>A0A366ID42_9FIRM</name>
<feature type="transmembrane region" description="Helical" evidence="8">
    <location>
        <begin position="78"/>
        <end position="96"/>
    </location>
</feature>
<dbReference type="Proteomes" id="UP000253490">
    <property type="component" value="Unassembled WGS sequence"/>
</dbReference>
<feature type="binding site" evidence="7">
    <location>
        <position position="189"/>
    </location>
    <ligand>
        <name>Zn(2+)</name>
        <dbReference type="ChEBI" id="CHEBI:29105"/>
    </ligand>
</feature>